<dbReference type="RefSeq" id="WP_079685908.1">
    <property type="nucleotide sequence ID" value="NZ_FUZU01000001.1"/>
</dbReference>
<protein>
    <submittedName>
        <fullName evidence="2">Uncharacterized protein</fullName>
    </submittedName>
</protein>
<evidence type="ECO:0000313" key="3">
    <source>
        <dbReference type="Proteomes" id="UP000190961"/>
    </source>
</evidence>
<sequence>MTNKNETVNAAERNSAASQNENSNLSSKRKQEIEVTFKTNNQLEISKYLKDGIRELRITISTPQGSHINLPPTFTIPENIVREYEQNQAVAYYLNVDYKKDEWKIATKHNSI</sequence>
<keyword evidence="3" id="KW-1185">Reference proteome</keyword>
<evidence type="ECO:0000256" key="1">
    <source>
        <dbReference type="SAM" id="MobiDB-lite"/>
    </source>
</evidence>
<name>A0A1T5JQE0_9BACT</name>
<feature type="compositionally biased region" description="Polar residues" evidence="1">
    <location>
        <begin position="15"/>
        <end position="26"/>
    </location>
</feature>
<dbReference type="Proteomes" id="UP000190961">
    <property type="component" value="Unassembled WGS sequence"/>
</dbReference>
<organism evidence="2 3">
    <name type="scientific">Ohtaekwangia koreensis</name>
    <dbReference type="NCBI Taxonomy" id="688867"/>
    <lineage>
        <taxon>Bacteria</taxon>
        <taxon>Pseudomonadati</taxon>
        <taxon>Bacteroidota</taxon>
        <taxon>Cytophagia</taxon>
        <taxon>Cytophagales</taxon>
        <taxon>Fulvivirgaceae</taxon>
        <taxon>Ohtaekwangia</taxon>
    </lineage>
</organism>
<gene>
    <name evidence="2" type="ORF">SAMN05660236_1365</name>
</gene>
<feature type="region of interest" description="Disordered" evidence="1">
    <location>
        <begin position="1"/>
        <end position="30"/>
    </location>
</feature>
<dbReference type="STRING" id="688867.SAMN05660236_1365"/>
<proteinExistence type="predicted"/>
<evidence type="ECO:0000313" key="2">
    <source>
        <dbReference type="EMBL" id="SKC53612.1"/>
    </source>
</evidence>
<dbReference type="AlphaFoldDB" id="A0A1T5JQE0"/>
<accession>A0A1T5JQE0</accession>
<dbReference type="EMBL" id="FUZU01000001">
    <property type="protein sequence ID" value="SKC53612.1"/>
    <property type="molecule type" value="Genomic_DNA"/>
</dbReference>
<reference evidence="2 3" key="1">
    <citation type="submission" date="2017-02" db="EMBL/GenBank/DDBJ databases">
        <authorList>
            <person name="Peterson S.W."/>
        </authorList>
    </citation>
    <scope>NUCLEOTIDE SEQUENCE [LARGE SCALE GENOMIC DNA]</scope>
    <source>
        <strain evidence="2 3">DSM 25262</strain>
    </source>
</reference>